<dbReference type="STRING" id="573321.SAMN04488505_110196"/>
<accession>A0A1H8GPR7</accession>
<dbReference type="PANTHER" id="PTHR30469:SF11">
    <property type="entry name" value="BLL4320 PROTEIN"/>
    <property type="match status" value="1"/>
</dbReference>
<dbReference type="FunFam" id="2.40.420.20:FF:000006">
    <property type="entry name" value="RND family efflux transporter MFP subunit"/>
    <property type="match status" value="1"/>
</dbReference>
<keyword evidence="2" id="KW-0813">Transport</keyword>
<reference evidence="8 9" key="1">
    <citation type="submission" date="2016-10" db="EMBL/GenBank/DDBJ databases">
        <authorList>
            <person name="de Groot N.N."/>
        </authorList>
    </citation>
    <scope>NUCLEOTIDE SEQUENCE [LARGE SCALE GENOMIC DNA]</scope>
    <source>
        <strain evidence="8 9">DSM 21039</strain>
    </source>
</reference>
<dbReference type="Pfam" id="PF25917">
    <property type="entry name" value="BSH_RND"/>
    <property type="match status" value="1"/>
</dbReference>
<evidence type="ECO:0000313" key="8">
    <source>
        <dbReference type="EMBL" id="SEN45497.1"/>
    </source>
</evidence>
<sequence length="352" mass="38178">MKQKLIVTLVCIGITGMIVLKLFSNKRKINEKNQPASVENIRIPVTVAAVTESIQQTGIVKTGMLAPFKEAKVLSVSSGNVQRLHFNLGDNVRQGQTLAVIDSRLLQLDLQKSASNVARFRSDLLTYSELLAGNAATREKVDEIRQNYNDAVNQSSQLERQIADASIKAPTSGIISIKSVEEGMYVSAGTEIATIVNLSRLKVQVNLTEAEVYQVALGEKIKLTTDVYPGKSFSGAVTFISPQANQAYNYLVEITAENDKDAPLRSGTSVYADFSRKTSQNVLLIPREALNASTQDASVYVVKDGKAILRSIKTGIEYGSNIQVTEGLQPGEQVITSGQINLKDGSLINVSK</sequence>
<feature type="coiled-coil region" evidence="3">
    <location>
        <begin position="134"/>
        <end position="168"/>
    </location>
</feature>
<evidence type="ECO:0000313" key="9">
    <source>
        <dbReference type="Proteomes" id="UP000198984"/>
    </source>
</evidence>
<dbReference type="Pfam" id="PF25989">
    <property type="entry name" value="YknX_C"/>
    <property type="match status" value="1"/>
</dbReference>
<dbReference type="Gene3D" id="2.40.30.170">
    <property type="match status" value="1"/>
</dbReference>
<feature type="transmembrane region" description="Helical" evidence="4">
    <location>
        <begin position="6"/>
        <end position="23"/>
    </location>
</feature>
<keyword evidence="4" id="KW-0472">Membrane</keyword>
<dbReference type="PANTHER" id="PTHR30469">
    <property type="entry name" value="MULTIDRUG RESISTANCE PROTEIN MDTA"/>
    <property type="match status" value="1"/>
</dbReference>
<protein>
    <submittedName>
        <fullName evidence="8">RND family efflux transporter, MFP subunit</fullName>
    </submittedName>
</protein>
<keyword evidence="3" id="KW-0175">Coiled coil</keyword>
<dbReference type="InterPro" id="IPR058625">
    <property type="entry name" value="MdtA-like_BSH"/>
</dbReference>
<name>A0A1H8GPR7_9BACT</name>
<keyword evidence="4" id="KW-0812">Transmembrane</keyword>
<feature type="domain" description="Multidrug resistance protein MdtA-like barrel-sandwich hybrid" evidence="5">
    <location>
        <begin position="71"/>
        <end position="196"/>
    </location>
</feature>
<evidence type="ECO:0000256" key="4">
    <source>
        <dbReference type="SAM" id="Phobius"/>
    </source>
</evidence>
<dbReference type="SUPFAM" id="SSF111369">
    <property type="entry name" value="HlyD-like secretion proteins"/>
    <property type="match status" value="1"/>
</dbReference>
<dbReference type="Gene3D" id="2.40.420.20">
    <property type="match status" value="1"/>
</dbReference>
<keyword evidence="4" id="KW-1133">Transmembrane helix</keyword>
<dbReference type="RefSeq" id="WP_089919871.1">
    <property type="nucleotide sequence ID" value="NZ_FOBB01000010.1"/>
</dbReference>
<dbReference type="EMBL" id="FOBB01000010">
    <property type="protein sequence ID" value="SEN45497.1"/>
    <property type="molecule type" value="Genomic_DNA"/>
</dbReference>
<dbReference type="Gene3D" id="2.40.50.100">
    <property type="match status" value="2"/>
</dbReference>
<dbReference type="GO" id="GO:0015562">
    <property type="term" value="F:efflux transmembrane transporter activity"/>
    <property type="evidence" value="ECO:0007669"/>
    <property type="project" value="TreeGrafter"/>
</dbReference>
<evidence type="ECO:0000259" key="7">
    <source>
        <dbReference type="Pfam" id="PF25990"/>
    </source>
</evidence>
<gene>
    <name evidence="8" type="ORF">SAMN04488505_110196</name>
</gene>
<dbReference type="AlphaFoldDB" id="A0A1H8GPR7"/>
<evidence type="ECO:0000256" key="3">
    <source>
        <dbReference type="SAM" id="Coils"/>
    </source>
</evidence>
<dbReference type="NCBIfam" id="TIGR01730">
    <property type="entry name" value="RND_mfp"/>
    <property type="match status" value="1"/>
</dbReference>
<dbReference type="InterPro" id="IPR058637">
    <property type="entry name" value="YknX-like_C"/>
</dbReference>
<feature type="domain" description="YknX-like beta-barrel" evidence="7">
    <location>
        <begin position="201"/>
        <end position="271"/>
    </location>
</feature>
<organism evidence="8 9">
    <name type="scientific">Chitinophaga rupis</name>
    <dbReference type="NCBI Taxonomy" id="573321"/>
    <lineage>
        <taxon>Bacteria</taxon>
        <taxon>Pseudomonadati</taxon>
        <taxon>Bacteroidota</taxon>
        <taxon>Chitinophagia</taxon>
        <taxon>Chitinophagales</taxon>
        <taxon>Chitinophagaceae</taxon>
        <taxon>Chitinophaga</taxon>
    </lineage>
</organism>
<evidence type="ECO:0000259" key="5">
    <source>
        <dbReference type="Pfam" id="PF25917"/>
    </source>
</evidence>
<dbReference type="OrthoDB" id="9806939at2"/>
<dbReference type="Pfam" id="PF25990">
    <property type="entry name" value="Beta-barrel_YknX"/>
    <property type="match status" value="1"/>
</dbReference>
<dbReference type="InterPro" id="IPR058636">
    <property type="entry name" value="Beta-barrel_YknX"/>
</dbReference>
<evidence type="ECO:0000256" key="2">
    <source>
        <dbReference type="ARBA" id="ARBA00022448"/>
    </source>
</evidence>
<comment type="similarity">
    <text evidence="1">Belongs to the membrane fusion protein (MFP) (TC 8.A.1) family.</text>
</comment>
<evidence type="ECO:0000256" key="1">
    <source>
        <dbReference type="ARBA" id="ARBA00009477"/>
    </source>
</evidence>
<dbReference type="InterPro" id="IPR006143">
    <property type="entry name" value="RND_pump_MFP"/>
</dbReference>
<keyword evidence="9" id="KW-1185">Reference proteome</keyword>
<dbReference type="GO" id="GO:1990281">
    <property type="term" value="C:efflux pump complex"/>
    <property type="evidence" value="ECO:0007669"/>
    <property type="project" value="TreeGrafter"/>
</dbReference>
<feature type="domain" description="YknX-like C-terminal permuted SH3-like" evidence="6">
    <location>
        <begin position="283"/>
        <end position="349"/>
    </location>
</feature>
<dbReference type="Proteomes" id="UP000198984">
    <property type="component" value="Unassembled WGS sequence"/>
</dbReference>
<proteinExistence type="inferred from homology"/>
<evidence type="ECO:0000259" key="6">
    <source>
        <dbReference type="Pfam" id="PF25989"/>
    </source>
</evidence>